<reference evidence="2 3" key="1">
    <citation type="submission" date="2018-07" db="EMBL/GenBank/DDBJ databases">
        <authorList>
            <person name="Zhang Y."/>
            <person name="Wang L."/>
            <person name="Ma S."/>
        </authorList>
    </citation>
    <scope>NUCLEOTIDE SEQUENCE [LARGE SCALE GENOMIC DNA]</scope>
    <source>
        <strain evidence="2 3">4-2</strain>
    </source>
</reference>
<dbReference type="InterPro" id="IPR036388">
    <property type="entry name" value="WH-like_DNA-bd_sf"/>
</dbReference>
<dbReference type="SUPFAM" id="SSF46785">
    <property type="entry name" value="Winged helix' DNA-binding domain"/>
    <property type="match status" value="1"/>
</dbReference>
<dbReference type="PANTHER" id="PTHR38600:SF2">
    <property type="entry name" value="SLL0088 PROTEIN"/>
    <property type="match status" value="1"/>
</dbReference>
<evidence type="ECO:0000313" key="3">
    <source>
        <dbReference type="Proteomes" id="UP000273516"/>
    </source>
</evidence>
<dbReference type="Pfam" id="PF12840">
    <property type="entry name" value="HTH_20"/>
    <property type="match status" value="1"/>
</dbReference>
<gene>
    <name evidence="2" type="ORF">C9E81_18440</name>
</gene>
<dbReference type="Proteomes" id="UP000273516">
    <property type="component" value="Unassembled WGS sequence"/>
</dbReference>
<dbReference type="GO" id="GO:0003700">
    <property type="term" value="F:DNA-binding transcription factor activity"/>
    <property type="evidence" value="ECO:0007669"/>
    <property type="project" value="InterPro"/>
</dbReference>
<dbReference type="OrthoDB" id="9790747at2"/>
<dbReference type="PRINTS" id="PR00778">
    <property type="entry name" value="HTHARSR"/>
</dbReference>
<evidence type="ECO:0000313" key="2">
    <source>
        <dbReference type="EMBL" id="RMC32369.1"/>
    </source>
</evidence>
<dbReference type="InterPro" id="IPR001845">
    <property type="entry name" value="HTH_ArsR_DNA-bd_dom"/>
</dbReference>
<protein>
    <submittedName>
        <fullName evidence="2">ArsR family transcriptional regulator</fullName>
    </submittedName>
</protein>
<dbReference type="CDD" id="cd00090">
    <property type="entry name" value="HTH_ARSR"/>
    <property type="match status" value="1"/>
</dbReference>
<dbReference type="PROSITE" id="PS50987">
    <property type="entry name" value="HTH_ARSR_2"/>
    <property type="match status" value="1"/>
</dbReference>
<dbReference type="NCBIfam" id="NF033788">
    <property type="entry name" value="HTH_metalloreg"/>
    <property type="match status" value="1"/>
</dbReference>
<accession>A0A3M0M3M4</accession>
<dbReference type="EMBL" id="QOKZ01000009">
    <property type="protein sequence ID" value="RMC32369.1"/>
    <property type="molecule type" value="Genomic_DNA"/>
</dbReference>
<dbReference type="Gene3D" id="1.10.10.10">
    <property type="entry name" value="Winged helix-like DNA-binding domain superfamily/Winged helix DNA-binding domain"/>
    <property type="match status" value="1"/>
</dbReference>
<organism evidence="2 3">
    <name type="scientific">Paracoccus alkanivorans</name>
    <dbReference type="NCBI Taxonomy" id="2116655"/>
    <lineage>
        <taxon>Bacteria</taxon>
        <taxon>Pseudomonadati</taxon>
        <taxon>Pseudomonadota</taxon>
        <taxon>Alphaproteobacteria</taxon>
        <taxon>Rhodobacterales</taxon>
        <taxon>Paracoccaceae</taxon>
        <taxon>Paracoccus</taxon>
    </lineage>
</organism>
<sequence>MLVSRMAKHEPDLSLLFHALADPTRRSILTRLARGPAPVTELANPTGLRLPTVMRHLSVLEAAGLIATSKDGRVRSCAIVPEALAPVRTWLDEQREIWEGRLDRMDEYVMKLMEERAK</sequence>
<evidence type="ECO:0000259" key="1">
    <source>
        <dbReference type="PROSITE" id="PS50987"/>
    </source>
</evidence>
<dbReference type="SMART" id="SM00418">
    <property type="entry name" value="HTH_ARSR"/>
    <property type="match status" value="1"/>
</dbReference>
<dbReference type="InterPro" id="IPR036390">
    <property type="entry name" value="WH_DNA-bd_sf"/>
</dbReference>
<name>A0A3M0M3M4_9RHOB</name>
<keyword evidence="3" id="KW-1185">Reference proteome</keyword>
<comment type="caution">
    <text evidence="2">The sequence shown here is derived from an EMBL/GenBank/DDBJ whole genome shotgun (WGS) entry which is preliminary data.</text>
</comment>
<dbReference type="InterPro" id="IPR011991">
    <property type="entry name" value="ArsR-like_HTH"/>
</dbReference>
<feature type="domain" description="HTH arsR-type" evidence="1">
    <location>
        <begin position="5"/>
        <end position="99"/>
    </location>
</feature>
<proteinExistence type="predicted"/>
<dbReference type="PANTHER" id="PTHR38600">
    <property type="entry name" value="TRANSCRIPTIONAL REGULATORY PROTEIN"/>
    <property type="match status" value="1"/>
</dbReference>
<dbReference type="AlphaFoldDB" id="A0A3M0M3M4"/>